<feature type="transmembrane region" description="Helical" evidence="1">
    <location>
        <begin position="6"/>
        <end position="24"/>
    </location>
</feature>
<dbReference type="EMBL" id="JBHLWN010000028">
    <property type="protein sequence ID" value="MFC0212337.1"/>
    <property type="molecule type" value="Genomic_DNA"/>
</dbReference>
<comment type="caution">
    <text evidence="2">The sequence shown here is derived from an EMBL/GenBank/DDBJ whole genome shotgun (WGS) entry which is preliminary data.</text>
</comment>
<accession>A0ABV6DI99</accession>
<dbReference type="Proteomes" id="UP001589776">
    <property type="component" value="Unassembled WGS sequence"/>
</dbReference>
<sequence>MPYYGYISMFVLLVTFILVFWSFVRYSNSKMIPSKKLIIIIITSSVISTVLYFQAKDEKHRNEITSEILRTGGTIISIEATERGSTPFKEIAKSKARKKDDYYIVTYSINDQIKKAWFKGDNGIFQDPPTPFADKWIFK</sequence>
<evidence type="ECO:0000313" key="2">
    <source>
        <dbReference type="EMBL" id="MFC0212337.1"/>
    </source>
</evidence>
<organism evidence="2 3">
    <name type="scientific">Paenibacillus chartarius</name>
    <dbReference type="NCBI Taxonomy" id="747481"/>
    <lineage>
        <taxon>Bacteria</taxon>
        <taxon>Bacillati</taxon>
        <taxon>Bacillota</taxon>
        <taxon>Bacilli</taxon>
        <taxon>Bacillales</taxon>
        <taxon>Paenibacillaceae</taxon>
        <taxon>Paenibacillus</taxon>
    </lineage>
</organism>
<keyword evidence="3" id="KW-1185">Reference proteome</keyword>
<feature type="transmembrane region" description="Helical" evidence="1">
    <location>
        <begin position="36"/>
        <end position="55"/>
    </location>
</feature>
<evidence type="ECO:0000313" key="3">
    <source>
        <dbReference type="Proteomes" id="UP001589776"/>
    </source>
</evidence>
<proteinExistence type="predicted"/>
<gene>
    <name evidence="2" type="ORF">ACFFK0_07660</name>
</gene>
<evidence type="ECO:0008006" key="4">
    <source>
        <dbReference type="Google" id="ProtNLM"/>
    </source>
</evidence>
<reference evidence="2 3" key="1">
    <citation type="submission" date="2024-09" db="EMBL/GenBank/DDBJ databases">
        <authorList>
            <person name="Sun Q."/>
            <person name="Mori K."/>
        </authorList>
    </citation>
    <scope>NUCLEOTIDE SEQUENCE [LARGE SCALE GENOMIC DNA]</scope>
    <source>
        <strain evidence="2 3">CCM 7759</strain>
    </source>
</reference>
<keyword evidence="1" id="KW-1133">Transmembrane helix</keyword>
<protein>
    <recommendedName>
        <fullName evidence="4">DUF3139 domain-containing protein</fullName>
    </recommendedName>
</protein>
<keyword evidence="1" id="KW-0812">Transmembrane</keyword>
<keyword evidence="1" id="KW-0472">Membrane</keyword>
<dbReference type="RefSeq" id="WP_377469486.1">
    <property type="nucleotide sequence ID" value="NZ_JBHLWN010000028.1"/>
</dbReference>
<name>A0ABV6DI99_9BACL</name>
<evidence type="ECO:0000256" key="1">
    <source>
        <dbReference type="SAM" id="Phobius"/>
    </source>
</evidence>